<dbReference type="KEGG" id="dpx:DAPPUDRAFT_249522"/>
<dbReference type="EMBL" id="GL732571">
    <property type="protein sequence ID" value="EFX76062.1"/>
    <property type="molecule type" value="Genomic_DNA"/>
</dbReference>
<evidence type="ECO:0000313" key="2">
    <source>
        <dbReference type="Proteomes" id="UP000000305"/>
    </source>
</evidence>
<proteinExistence type="predicted"/>
<gene>
    <name evidence="1" type="ORF">DAPPUDRAFT_249522</name>
</gene>
<organism evidence="1 2">
    <name type="scientific">Daphnia pulex</name>
    <name type="common">Water flea</name>
    <dbReference type="NCBI Taxonomy" id="6669"/>
    <lineage>
        <taxon>Eukaryota</taxon>
        <taxon>Metazoa</taxon>
        <taxon>Ecdysozoa</taxon>
        <taxon>Arthropoda</taxon>
        <taxon>Crustacea</taxon>
        <taxon>Branchiopoda</taxon>
        <taxon>Diplostraca</taxon>
        <taxon>Cladocera</taxon>
        <taxon>Anomopoda</taxon>
        <taxon>Daphniidae</taxon>
        <taxon>Daphnia</taxon>
    </lineage>
</organism>
<evidence type="ECO:0000313" key="1">
    <source>
        <dbReference type="EMBL" id="EFX76062.1"/>
    </source>
</evidence>
<reference evidence="1 2" key="1">
    <citation type="journal article" date="2011" name="Science">
        <title>The ecoresponsive genome of Daphnia pulex.</title>
        <authorList>
            <person name="Colbourne J.K."/>
            <person name="Pfrender M.E."/>
            <person name="Gilbert D."/>
            <person name="Thomas W.K."/>
            <person name="Tucker A."/>
            <person name="Oakley T.H."/>
            <person name="Tokishita S."/>
            <person name="Aerts A."/>
            <person name="Arnold G.J."/>
            <person name="Basu M.K."/>
            <person name="Bauer D.J."/>
            <person name="Caceres C.E."/>
            <person name="Carmel L."/>
            <person name="Casola C."/>
            <person name="Choi J.H."/>
            <person name="Detter J.C."/>
            <person name="Dong Q."/>
            <person name="Dusheyko S."/>
            <person name="Eads B.D."/>
            <person name="Frohlich T."/>
            <person name="Geiler-Samerotte K.A."/>
            <person name="Gerlach D."/>
            <person name="Hatcher P."/>
            <person name="Jogdeo S."/>
            <person name="Krijgsveld J."/>
            <person name="Kriventseva E.V."/>
            <person name="Kultz D."/>
            <person name="Laforsch C."/>
            <person name="Lindquist E."/>
            <person name="Lopez J."/>
            <person name="Manak J.R."/>
            <person name="Muller J."/>
            <person name="Pangilinan J."/>
            <person name="Patwardhan R.P."/>
            <person name="Pitluck S."/>
            <person name="Pritham E.J."/>
            <person name="Rechtsteiner A."/>
            <person name="Rho M."/>
            <person name="Rogozin I.B."/>
            <person name="Sakarya O."/>
            <person name="Salamov A."/>
            <person name="Schaack S."/>
            <person name="Shapiro H."/>
            <person name="Shiga Y."/>
            <person name="Skalitzky C."/>
            <person name="Smith Z."/>
            <person name="Souvorov A."/>
            <person name="Sung W."/>
            <person name="Tang Z."/>
            <person name="Tsuchiya D."/>
            <person name="Tu H."/>
            <person name="Vos H."/>
            <person name="Wang M."/>
            <person name="Wolf Y.I."/>
            <person name="Yamagata H."/>
            <person name="Yamada T."/>
            <person name="Ye Y."/>
            <person name="Shaw J.R."/>
            <person name="Andrews J."/>
            <person name="Crease T.J."/>
            <person name="Tang H."/>
            <person name="Lucas S.M."/>
            <person name="Robertson H.M."/>
            <person name="Bork P."/>
            <person name="Koonin E.V."/>
            <person name="Zdobnov E.M."/>
            <person name="Grigoriev I.V."/>
            <person name="Lynch M."/>
            <person name="Boore J.L."/>
        </authorList>
    </citation>
    <scope>NUCLEOTIDE SEQUENCE [LARGE SCALE GENOMIC DNA]</scope>
</reference>
<accession>E9GWU0</accession>
<protein>
    <submittedName>
        <fullName evidence="1">Uncharacterized protein</fullName>
    </submittedName>
</protein>
<dbReference type="HOGENOM" id="CLU_2851950_0_0_1"/>
<name>E9GWU0_DAPPU</name>
<sequence>MEDFESNEDVLEEANGGAVTCDHSVVKQIDVGTVCKDCGLKLVDYYPGESPYQQGIVKFDYKAQV</sequence>
<dbReference type="InParanoid" id="E9GWU0"/>
<dbReference type="Proteomes" id="UP000000305">
    <property type="component" value="Unassembled WGS sequence"/>
</dbReference>
<keyword evidence="2" id="KW-1185">Reference proteome</keyword>
<dbReference type="AlphaFoldDB" id="E9GWU0"/>